<dbReference type="PANTHER" id="PTHR43278">
    <property type="entry name" value="NAD(P)H-DEPENDENT FMN-CONTAINING OXIDOREDUCTASE YWQN-RELATED"/>
    <property type="match status" value="1"/>
</dbReference>
<dbReference type="Proteomes" id="UP000033096">
    <property type="component" value="Chromosome"/>
</dbReference>
<accession>A0A0E3Q9C7</accession>
<dbReference type="HOGENOM" id="CLU_050993_4_0_2"/>
<evidence type="ECO:0000256" key="3">
    <source>
        <dbReference type="ARBA" id="ARBA00022630"/>
    </source>
</evidence>
<evidence type="ECO:0000256" key="5">
    <source>
        <dbReference type="ARBA" id="ARBA00038292"/>
    </source>
</evidence>
<protein>
    <submittedName>
        <fullName evidence="7">Iron-sulfur flavoprotein</fullName>
    </submittedName>
</protein>
<keyword evidence="4" id="KW-0288">FMN</keyword>
<dbReference type="InterPro" id="IPR051796">
    <property type="entry name" value="ISF_SsuE-like"/>
</dbReference>
<name>A0A0E3Q9C7_9EURY</name>
<dbReference type="PATRIC" id="fig|1434123.4.peg.3987"/>
<evidence type="ECO:0000313" key="8">
    <source>
        <dbReference type="Proteomes" id="UP000033096"/>
    </source>
</evidence>
<keyword evidence="3" id="KW-0285">Flavoprotein</keyword>
<dbReference type="Gene3D" id="3.40.50.360">
    <property type="match status" value="1"/>
</dbReference>
<dbReference type="InterPro" id="IPR029039">
    <property type="entry name" value="Flavoprotein-like_sf"/>
</dbReference>
<proteinExistence type="inferred from homology"/>
<dbReference type="InterPro" id="IPR005025">
    <property type="entry name" value="FMN_Rdtase-like_dom"/>
</dbReference>
<organism evidence="7 8">
    <name type="scientific">Methanosarcina vacuolata Z-761</name>
    <dbReference type="NCBI Taxonomy" id="1434123"/>
    <lineage>
        <taxon>Archaea</taxon>
        <taxon>Methanobacteriati</taxon>
        <taxon>Methanobacteriota</taxon>
        <taxon>Stenosarchaea group</taxon>
        <taxon>Methanomicrobia</taxon>
        <taxon>Methanosarcinales</taxon>
        <taxon>Methanosarcinaceae</taxon>
        <taxon>Methanosarcina</taxon>
    </lineage>
</organism>
<dbReference type="PANTHER" id="PTHR43278:SF2">
    <property type="entry name" value="IRON-SULFUR FLAVOPROTEIN"/>
    <property type="match status" value="1"/>
</dbReference>
<evidence type="ECO:0000313" key="7">
    <source>
        <dbReference type="EMBL" id="AKB45515.1"/>
    </source>
</evidence>
<dbReference type="GO" id="GO:0016491">
    <property type="term" value="F:oxidoreductase activity"/>
    <property type="evidence" value="ECO:0007669"/>
    <property type="project" value="InterPro"/>
</dbReference>
<dbReference type="KEGG" id="mvc:MSVAZ_3246"/>
<dbReference type="STRING" id="1434123.MSVAZ_3246"/>
<comment type="cofactor">
    <cofactor evidence="2">
        <name>[4Fe-4S] cluster</name>
        <dbReference type="ChEBI" id="CHEBI:49883"/>
    </cofactor>
</comment>
<dbReference type="AlphaFoldDB" id="A0A0E3Q9C7"/>
<keyword evidence="8" id="KW-1185">Reference proteome</keyword>
<dbReference type="Pfam" id="PF03358">
    <property type="entry name" value="FMN_red"/>
    <property type="match status" value="1"/>
</dbReference>
<dbReference type="SUPFAM" id="SSF52218">
    <property type="entry name" value="Flavoproteins"/>
    <property type="match status" value="1"/>
</dbReference>
<evidence type="ECO:0000259" key="6">
    <source>
        <dbReference type="Pfam" id="PF03358"/>
    </source>
</evidence>
<reference evidence="7 8" key="1">
    <citation type="submission" date="2014-07" db="EMBL/GenBank/DDBJ databases">
        <title>Methanogenic archaea and the global carbon cycle.</title>
        <authorList>
            <person name="Henriksen J.R."/>
            <person name="Luke J."/>
            <person name="Reinhart S."/>
            <person name="Benedict M.N."/>
            <person name="Youngblut N.D."/>
            <person name="Metcalf M.E."/>
            <person name="Whitaker R.J."/>
            <person name="Metcalf W.W."/>
        </authorList>
    </citation>
    <scope>NUCLEOTIDE SEQUENCE [LARGE SCALE GENOMIC DNA]</scope>
    <source>
        <strain evidence="7 8">Z-761</strain>
    </source>
</reference>
<dbReference type="EMBL" id="CP009520">
    <property type="protein sequence ID" value="AKB45515.1"/>
    <property type="molecule type" value="Genomic_DNA"/>
</dbReference>
<gene>
    <name evidence="7" type="ORF">MSVAZ_3246</name>
</gene>
<evidence type="ECO:0000256" key="4">
    <source>
        <dbReference type="ARBA" id="ARBA00022643"/>
    </source>
</evidence>
<evidence type="ECO:0000256" key="2">
    <source>
        <dbReference type="ARBA" id="ARBA00001966"/>
    </source>
</evidence>
<sequence length="176" mass="20384">MDDLLPKFVASDIAIFACPVYFDNIPAVMKNFIDRLTPVLVPHFEEDEMGEYRHAKRYEKLPKLAVISNAGLPGQTNFEVESLFFKRLARTFHTELVAEIYRGEGEIFRGKNNIMLKPLLGKYKKALRRAGRELVENQTLSEKTTTELEKPIVPESLYIKFGNEEWDRLCEENKVD</sequence>
<evidence type="ECO:0000256" key="1">
    <source>
        <dbReference type="ARBA" id="ARBA00001917"/>
    </source>
</evidence>
<comment type="cofactor">
    <cofactor evidence="1">
        <name>FMN</name>
        <dbReference type="ChEBI" id="CHEBI:58210"/>
    </cofactor>
</comment>
<feature type="domain" description="NADPH-dependent FMN reductase-like" evidence="6">
    <location>
        <begin position="3"/>
        <end position="37"/>
    </location>
</feature>
<comment type="similarity">
    <text evidence="5">Belongs to the SsuE family. Isf subfamily.</text>
</comment>